<dbReference type="GO" id="GO:0000703">
    <property type="term" value="F:oxidized pyrimidine nucleobase lesion DNA N-glycosylase activity"/>
    <property type="evidence" value="ECO:0007669"/>
    <property type="project" value="TreeGrafter"/>
</dbReference>
<proteinExistence type="inferred from homology"/>
<dbReference type="PIRSF" id="PIRSF001435">
    <property type="entry name" value="Nth"/>
    <property type="match status" value="1"/>
</dbReference>
<dbReference type="EMBL" id="UOGG01000194">
    <property type="protein sequence ID" value="VAX32304.1"/>
    <property type="molecule type" value="Genomic_DNA"/>
</dbReference>
<evidence type="ECO:0000256" key="11">
    <source>
        <dbReference type="ARBA" id="ARBA00023295"/>
    </source>
</evidence>
<dbReference type="CDD" id="cd00056">
    <property type="entry name" value="ENDO3c"/>
    <property type="match status" value="1"/>
</dbReference>
<dbReference type="GO" id="GO:0051539">
    <property type="term" value="F:4 iron, 4 sulfur cluster binding"/>
    <property type="evidence" value="ECO:0007669"/>
    <property type="project" value="UniProtKB-KW"/>
</dbReference>
<dbReference type="EC" id="4.2.99.18" evidence="13"/>
<reference evidence="13" key="1">
    <citation type="submission" date="2018-06" db="EMBL/GenBank/DDBJ databases">
        <authorList>
            <person name="Zhirakovskaya E."/>
        </authorList>
    </citation>
    <scope>NUCLEOTIDE SEQUENCE</scope>
</reference>
<evidence type="ECO:0000256" key="2">
    <source>
        <dbReference type="ARBA" id="ARBA00008343"/>
    </source>
</evidence>
<dbReference type="Gene3D" id="1.10.340.30">
    <property type="entry name" value="Hypothetical protein, domain 2"/>
    <property type="match status" value="1"/>
</dbReference>
<feature type="domain" description="HhH-GPD" evidence="12">
    <location>
        <begin position="43"/>
        <end position="213"/>
    </location>
</feature>
<comment type="similarity">
    <text evidence="2">Belongs to the Nth/MutY family.</text>
</comment>
<dbReference type="Pfam" id="PF00730">
    <property type="entry name" value="HhH-GPD"/>
    <property type="match status" value="1"/>
</dbReference>
<evidence type="ECO:0000256" key="4">
    <source>
        <dbReference type="ARBA" id="ARBA00022723"/>
    </source>
</evidence>
<dbReference type="SUPFAM" id="SSF48150">
    <property type="entry name" value="DNA-glycosylase"/>
    <property type="match status" value="1"/>
</dbReference>
<dbReference type="InterPro" id="IPR004035">
    <property type="entry name" value="Endouclease-III_FeS-bd_BS"/>
</dbReference>
<dbReference type="Pfam" id="PF00633">
    <property type="entry name" value="HHH"/>
    <property type="match status" value="1"/>
</dbReference>
<evidence type="ECO:0000259" key="12">
    <source>
        <dbReference type="SMART" id="SM00478"/>
    </source>
</evidence>
<keyword evidence="6" id="KW-0378">Hydrolase</keyword>
<evidence type="ECO:0000256" key="6">
    <source>
        <dbReference type="ARBA" id="ARBA00022801"/>
    </source>
</evidence>
<dbReference type="InterPro" id="IPR003265">
    <property type="entry name" value="HhH-GPD_domain"/>
</dbReference>
<keyword evidence="10 13" id="KW-0456">Lyase</keyword>
<protein>
    <submittedName>
        <fullName evidence="13">Endonuclease III</fullName>
        <ecNumber evidence="13">4.2.99.18</ecNumber>
    </submittedName>
</protein>
<dbReference type="SMART" id="SM00478">
    <property type="entry name" value="ENDO3c"/>
    <property type="match status" value="1"/>
</dbReference>
<dbReference type="InterPro" id="IPR000445">
    <property type="entry name" value="HhH_motif"/>
</dbReference>
<keyword evidence="13" id="KW-0255">Endonuclease</keyword>
<accession>A0A3B1D822</accession>
<evidence type="ECO:0000256" key="8">
    <source>
        <dbReference type="ARBA" id="ARBA00023014"/>
    </source>
</evidence>
<evidence type="ECO:0000313" key="13">
    <source>
        <dbReference type="EMBL" id="VAX32304.1"/>
    </source>
</evidence>
<keyword evidence="4" id="KW-0479">Metal-binding</keyword>
<evidence type="ECO:0000256" key="10">
    <source>
        <dbReference type="ARBA" id="ARBA00023239"/>
    </source>
</evidence>
<evidence type="ECO:0000256" key="9">
    <source>
        <dbReference type="ARBA" id="ARBA00023204"/>
    </source>
</evidence>
<dbReference type="InterPro" id="IPR011257">
    <property type="entry name" value="DNA_glycosylase"/>
</dbReference>
<dbReference type="GO" id="GO:0003677">
    <property type="term" value="F:DNA binding"/>
    <property type="evidence" value="ECO:0007669"/>
    <property type="project" value="InterPro"/>
</dbReference>
<gene>
    <name evidence="13" type="ORF">MNBD_NITROSPINAE05-1149</name>
</gene>
<dbReference type="Gene3D" id="1.10.1670.10">
    <property type="entry name" value="Helix-hairpin-Helix base-excision DNA repair enzymes (C-terminal)"/>
    <property type="match status" value="1"/>
</dbReference>
<keyword evidence="5" id="KW-0227">DNA damage</keyword>
<keyword evidence="8" id="KW-0411">Iron-sulfur</keyword>
<dbReference type="GO" id="GO:0140078">
    <property type="term" value="F:class I DNA-(apurinic or apyrimidinic site) endonuclease activity"/>
    <property type="evidence" value="ECO:0007669"/>
    <property type="project" value="UniProtKB-EC"/>
</dbReference>
<keyword evidence="11" id="KW-0326">Glycosidase</keyword>
<dbReference type="AlphaFoldDB" id="A0A3B1D822"/>
<dbReference type="GO" id="GO:0006289">
    <property type="term" value="P:nucleotide-excision repair"/>
    <property type="evidence" value="ECO:0007669"/>
    <property type="project" value="TreeGrafter"/>
</dbReference>
<keyword evidence="7" id="KW-0408">Iron</keyword>
<evidence type="ECO:0000256" key="7">
    <source>
        <dbReference type="ARBA" id="ARBA00023004"/>
    </source>
</evidence>
<evidence type="ECO:0000256" key="3">
    <source>
        <dbReference type="ARBA" id="ARBA00022485"/>
    </source>
</evidence>
<dbReference type="FunFam" id="1.10.340.30:FF:000001">
    <property type="entry name" value="Endonuclease III"/>
    <property type="match status" value="1"/>
</dbReference>
<dbReference type="PROSITE" id="PS00764">
    <property type="entry name" value="ENDONUCLEASE_III_1"/>
    <property type="match status" value="1"/>
</dbReference>
<keyword evidence="3" id="KW-0004">4Fe-4S</keyword>
<dbReference type="InterPro" id="IPR023170">
    <property type="entry name" value="HhH_base_excis_C"/>
</dbReference>
<dbReference type="PANTHER" id="PTHR43286">
    <property type="entry name" value="ENDONUCLEASE III-LIKE PROTEIN 1"/>
    <property type="match status" value="1"/>
</dbReference>
<organism evidence="13">
    <name type="scientific">hydrothermal vent metagenome</name>
    <dbReference type="NCBI Taxonomy" id="652676"/>
    <lineage>
        <taxon>unclassified sequences</taxon>
        <taxon>metagenomes</taxon>
        <taxon>ecological metagenomes</taxon>
    </lineage>
</organism>
<dbReference type="GO" id="GO:0046872">
    <property type="term" value="F:metal ion binding"/>
    <property type="evidence" value="ECO:0007669"/>
    <property type="project" value="UniProtKB-KW"/>
</dbReference>
<dbReference type="PANTHER" id="PTHR43286:SF1">
    <property type="entry name" value="ENDONUCLEASE III-LIKE PROTEIN 1"/>
    <property type="match status" value="1"/>
</dbReference>
<keyword evidence="9" id="KW-0234">DNA repair</keyword>
<evidence type="ECO:0000256" key="1">
    <source>
        <dbReference type="ARBA" id="ARBA00001966"/>
    </source>
</evidence>
<comment type="cofactor">
    <cofactor evidence="1">
        <name>[4Fe-4S] cluster</name>
        <dbReference type="ChEBI" id="CHEBI:49883"/>
    </cofactor>
</comment>
<evidence type="ECO:0000256" key="5">
    <source>
        <dbReference type="ARBA" id="ARBA00022763"/>
    </source>
</evidence>
<dbReference type="GO" id="GO:0006285">
    <property type="term" value="P:base-excision repair, AP site formation"/>
    <property type="evidence" value="ECO:0007669"/>
    <property type="project" value="TreeGrafter"/>
</dbReference>
<name>A0A3B1D822_9ZZZZ</name>
<keyword evidence="13" id="KW-0540">Nuclease</keyword>
<sequence>MDNRKISTVLQKIKQAGVSWKTPAVVHIGKSKDPFRVLISCILSLRTRDEVTEVASNRLFALADNPQKILSLEARRKSSKRNQKASPGVSKLALAKASEIEKAIYPVAFYRKKAQTLIEISQELVEHHNAEVPDTLDELLKLKGVGRKTANLTLILGHGKMGICVDTHVHRISNRLGYVNTSSPDATEIALCDQLPKNYWMQLNELLVLFGQNICKPISPLCSQCCVSDQCEKTGVGDKHR</sequence>